<accession>A0A5C5PUX9</accession>
<dbReference type="AlphaFoldDB" id="A0A5C5PUX9"/>
<sequence length="82" mass="8969">MANDSSTLPVQFELCGEAQSKAIHQLNTRPKSVATIVNNKTAKVIFVQLDGASLMISCDAEEKRMVIERTEEEGDLAYGLRG</sequence>
<evidence type="ECO:0000313" key="2">
    <source>
        <dbReference type="Proteomes" id="UP000317901"/>
    </source>
</evidence>
<gene>
    <name evidence="1" type="ORF">FJD37_24060</name>
</gene>
<organism evidence="1 2">
    <name type="scientific">Pseudomonas saxonica</name>
    <dbReference type="NCBI Taxonomy" id="2600598"/>
    <lineage>
        <taxon>Bacteria</taxon>
        <taxon>Pseudomonadati</taxon>
        <taxon>Pseudomonadota</taxon>
        <taxon>Gammaproteobacteria</taxon>
        <taxon>Pseudomonadales</taxon>
        <taxon>Pseudomonadaceae</taxon>
        <taxon>Pseudomonas</taxon>
    </lineage>
</organism>
<reference evidence="1 2" key="1">
    <citation type="submission" date="2019-06" db="EMBL/GenBank/DDBJ databases">
        <title>Pseudomonas bimorpha sp. nov. isolated from bovine raw milk and skim milk concentrate.</title>
        <authorList>
            <person name="Hofmann K."/>
            <person name="Huptas C."/>
            <person name="Doll E."/>
            <person name="Scherer S."/>
            <person name="Wenning M."/>
        </authorList>
    </citation>
    <scope>NUCLEOTIDE SEQUENCE [LARGE SCALE GENOMIC DNA]</scope>
    <source>
        <strain evidence="1 2">DSM 108990</strain>
    </source>
</reference>
<dbReference type="RefSeq" id="WP_146427878.1">
    <property type="nucleotide sequence ID" value="NZ_VFIP01000132.1"/>
</dbReference>
<dbReference type="EMBL" id="VFIP01000132">
    <property type="protein sequence ID" value="TWR75612.1"/>
    <property type="molecule type" value="Genomic_DNA"/>
</dbReference>
<name>A0A5C5PUX9_9PSED</name>
<protein>
    <submittedName>
        <fullName evidence="1">Uncharacterized protein</fullName>
    </submittedName>
</protein>
<comment type="caution">
    <text evidence="1">The sequence shown here is derived from an EMBL/GenBank/DDBJ whole genome shotgun (WGS) entry which is preliminary data.</text>
</comment>
<proteinExistence type="predicted"/>
<evidence type="ECO:0000313" key="1">
    <source>
        <dbReference type="EMBL" id="TWR75612.1"/>
    </source>
</evidence>
<dbReference type="Proteomes" id="UP000317901">
    <property type="component" value="Unassembled WGS sequence"/>
</dbReference>